<proteinExistence type="predicted"/>
<dbReference type="EMBL" id="LLYZ01000005">
    <property type="protein sequence ID" value="KQK25881.1"/>
    <property type="molecule type" value="Genomic_DNA"/>
</dbReference>
<accession>A0A0Q3LRY7</accession>
<organism evidence="2 3">
    <name type="scientific">Chryseobacterium aquaticum</name>
    <dbReference type="NCBI Taxonomy" id="452084"/>
    <lineage>
        <taxon>Bacteria</taxon>
        <taxon>Pseudomonadati</taxon>
        <taxon>Bacteroidota</taxon>
        <taxon>Flavobacteriia</taxon>
        <taxon>Flavobacteriales</taxon>
        <taxon>Weeksellaceae</taxon>
        <taxon>Chryseobacterium group</taxon>
        <taxon>Chryseobacterium</taxon>
    </lineage>
</organism>
<evidence type="ECO:0000313" key="3">
    <source>
        <dbReference type="Proteomes" id="UP000051682"/>
    </source>
</evidence>
<feature type="domain" description="Probable zinc-binding" evidence="1">
    <location>
        <begin position="89"/>
        <end position="130"/>
    </location>
</feature>
<gene>
    <name evidence="2" type="ORF">AR438_09830</name>
</gene>
<dbReference type="Pfam" id="PF13451">
    <property type="entry name" value="zf_Tbcl"/>
    <property type="match status" value="1"/>
</dbReference>
<evidence type="ECO:0000259" key="1">
    <source>
        <dbReference type="Pfam" id="PF13451"/>
    </source>
</evidence>
<reference evidence="2 3" key="1">
    <citation type="submission" date="2015-10" db="EMBL/GenBank/DDBJ databases">
        <title>Chryseobacterium aquaticum genome.</title>
        <authorList>
            <person name="Newman J.D."/>
            <person name="Ferguson M.B."/>
            <person name="Miller J.R."/>
        </authorList>
    </citation>
    <scope>NUCLEOTIDE SEQUENCE [LARGE SCALE GENOMIC DNA]</scope>
    <source>
        <strain evidence="2 3">KCTC 12483</strain>
    </source>
</reference>
<protein>
    <recommendedName>
        <fullName evidence="1">Probable zinc-binding domain-containing protein</fullName>
    </recommendedName>
</protein>
<dbReference type="RefSeq" id="WP_056014832.1">
    <property type="nucleotide sequence ID" value="NZ_LLYZ01000005.1"/>
</dbReference>
<dbReference type="OrthoDB" id="1261596at2"/>
<dbReference type="STRING" id="452084.AR438_09830"/>
<sequence>MKHKKSKYAKCKCCNLIKDKLDVSICLSVLKNIDFVKNSDQKYDLYEWLIDANFEWACDKCINEKRSLIAKPSQQNNIYSPYLAYYSVNLTCKKCGNEFIFTKEDKKFWYEELKFFRESVPLNCLKCRKEIRIFKIQNKVLSQILKKDVKEMSIEELSQIVKIYYEWDKTNKFNFYNKIIKARQN</sequence>
<dbReference type="Proteomes" id="UP000051682">
    <property type="component" value="Unassembled WGS sequence"/>
</dbReference>
<name>A0A0Q3LRY7_9FLAO</name>
<evidence type="ECO:0000313" key="2">
    <source>
        <dbReference type="EMBL" id="KQK25881.1"/>
    </source>
</evidence>
<comment type="caution">
    <text evidence="2">The sequence shown here is derived from an EMBL/GenBank/DDBJ whole genome shotgun (WGS) entry which is preliminary data.</text>
</comment>
<keyword evidence="3" id="KW-1185">Reference proteome</keyword>
<dbReference type="AlphaFoldDB" id="A0A0Q3LRY7"/>
<dbReference type="InterPro" id="IPR025306">
    <property type="entry name" value="Zn-bnd_dom_prob"/>
</dbReference>